<dbReference type="PROSITE" id="PS00068">
    <property type="entry name" value="MDH"/>
    <property type="match status" value="1"/>
</dbReference>
<feature type="region of interest" description="Disordered" evidence="9">
    <location>
        <begin position="334"/>
        <end position="384"/>
    </location>
</feature>
<dbReference type="GO" id="GO:0006108">
    <property type="term" value="P:malate metabolic process"/>
    <property type="evidence" value="ECO:0007669"/>
    <property type="project" value="InterPro"/>
</dbReference>
<dbReference type="InterPro" id="IPR014811">
    <property type="entry name" value="ArgoL1"/>
</dbReference>
<dbReference type="CDD" id="cd04657">
    <property type="entry name" value="Piwi_ago-like"/>
    <property type="match status" value="1"/>
</dbReference>
<dbReference type="Pfam" id="PF08699">
    <property type="entry name" value="ArgoL1"/>
    <property type="match status" value="1"/>
</dbReference>
<feature type="domain" description="PAZ" evidence="10">
    <location>
        <begin position="396"/>
        <end position="503"/>
    </location>
</feature>
<evidence type="ECO:0000256" key="8">
    <source>
        <dbReference type="ARBA" id="ARBA00048313"/>
    </source>
</evidence>
<dbReference type="Pfam" id="PF02170">
    <property type="entry name" value="PAZ"/>
    <property type="match status" value="1"/>
</dbReference>
<dbReference type="InterPro" id="IPR032473">
    <property type="entry name" value="Argonaute_Mid_dom"/>
</dbReference>
<dbReference type="Pfam" id="PF02171">
    <property type="entry name" value="Piwi"/>
    <property type="match status" value="1"/>
</dbReference>
<dbReference type="Gene3D" id="3.30.420.10">
    <property type="entry name" value="Ribonuclease H-like superfamily/Ribonuclease H"/>
    <property type="match status" value="1"/>
</dbReference>
<comment type="similarity">
    <text evidence="1">Belongs to the LDH/MDH superfamily. MDH type 1 family.</text>
</comment>
<dbReference type="Pfam" id="PF16488">
    <property type="entry name" value="ArgoL2"/>
    <property type="match status" value="1"/>
</dbReference>
<dbReference type="EMBL" id="CADEPM010000003">
    <property type="protein sequence ID" value="CAB3401615.1"/>
    <property type="molecule type" value="Genomic_DNA"/>
</dbReference>
<dbReference type="Gene3D" id="3.40.50.2300">
    <property type="match status" value="1"/>
</dbReference>
<dbReference type="InterPro" id="IPR012337">
    <property type="entry name" value="RNaseH-like_sf"/>
</dbReference>
<comment type="caution">
    <text evidence="12">The sequence shown here is derived from an EMBL/GenBank/DDBJ whole genome shotgun (WGS) entry which is preliminary data.</text>
</comment>
<dbReference type="SUPFAM" id="SSF56327">
    <property type="entry name" value="LDH C-terminal domain-like"/>
    <property type="match status" value="1"/>
</dbReference>
<dbReference type="OrthoDB" id="5971213at2759"/>
<name>A0A8S1EHJ9_9PELO</name>
<keyword evidence="13" id="KW-1185">Reference proteome</keyword>
<dbReference type="InterPro" id="IPR036085">
    <property type="entry name" value="PAZ_dom_sf"/>
</dbReference>
<dbReference type="SUPFAM" id="SSF101690">
    <property type="entry name" value="PAZ domain"/>
    <property type="match status" value="1"/>
</dbReference>
<dbReference type="Gene3D" id="3.90.110.10">
    <property type="entry name" value="Lactate dehydrogenase/glycoside hydrolase, family 4, C-terminal"/>
    <property type="match status" value="1"/>
</dbReference>
<evidence type="ECO:0000313" key="13">
    <source>
        <dbReference type="Proteomes" id="UP000494206"/>
    </source>
</evidence>
<dbReference type="PROSITE" id="PS50821">
    <property type="entry name" value="PAZ"/>
    <property type="match status" value="1"/>
</dbReference>
<dbReference type="InterPro" id="IPR010097">
    <property type="entry name" value="Malate_DH_type1"/>
</dbReference>
<dbReference type="InterPro" id="IPR036397">
    <property type="entry name" value="RNaseH_sf"/>
</dbReference>
<dbReference type="InterPro" id="IPR015955">
    <property type="entry name" value="Lactate_DH/Glyco_Ohase_4_C"/>
</dbReference>
<proteinExistence type="inferred from homology"/>
<gene>
    <name evidence="12" type="ORF">CBOVIS_LOCUS4342</name>
</gene>
<evidence type="ECO:0000259" key="10">
    <source>
        <dbReference type="PROSITE" id="PS50821"/>
    </source>
</evidence>
<feature type="compositionally biased region" description="Gly residues" evidence="9">
    <location>
        <begin position="345"/>
        <end position="376"/>
    </location>
</feature>
<evidence type="ECO:0000256" key="3">
    <source>
        <dbReference type="ARBA" id="ARBA00012995"/>
    </source>
</evidence>
<keyword evidence="5" id="KW-0816">Tricarboxylic acid cycle</keyword>
<dbReference type="Gene3D" id="3.40.50.720">
    <property type="entry name" value="NAD(P)-binding Rossmann-like Domain"/>
    <property type="match status" value="1"/>
</dbReference>
<dbReference type="SUPFAM" id="SSF51735">
    <property type="entry name" value="NAD(P)-binding Rossmann-fold domains"/>
    <property type="match status" value="1"/>
</dbReference>
<dbReference type="PROSITE" id="PS50822">
    <property type="entry name" value="PIWI"/>
    <property type="match status" value="1"/>
</dbReference>
<reference evidence="12 13" key="1">
    <citation type="submission" date="2020-04" db="EMBL/GenBank/DDBJ databases">
        <authorList>
            <person name="Laetsch R D."/>
            <person name="Stevens L."/>
            <person name="Kumar S."/>
            <person name="Blaxter L. M."/>
        </authorList>
    </citation>
    <scope>NUCLEOTIDE SEQUENCE [LARGE SCALE GENOMIC DNA]</scope>
</reference>
<dbReference type="GO" id="GO:0030060">
    <property type="term" value="F:L-malate dehydrogenase (NAD+) activity"/>
    <property type="evidence" value="ECO:0007669"/>
    <property type="project" value="UniProtKB-EC"/>
</dbReference>
<dbReference type="InterPro" id="IPR003165">
    <property type="entry name" value="Piwi"/>
</dbReference>
<feature type="region of interest" description="Disordered" evidence="9">
    <location>
        <begin position="1"/>
        <end position="58"/>
    </location>
</feature>
<dbReference type="InterPro" id="IPR003100">
    <property type="entry name" value="PAZ_dom"/>
</dbReference>
<organism evidence="12 13">
    <name type="scientific">Caenorhabditis bovis</name>
    <dbReference type="NCBI Taxonomy" id="2654633"/>
    <lineage>
        <taxon>Eukaryota</taxon>
        <taxon>Metazoa</taxon>
        <taxon>Ecdysozoa</taxon>
        <taxon>Nematoda</taxon>
        <taxon>Chromadorea</taxon>
        <taxon>Rhabditida</taxon>
        <taxon>Rhabditina</taxon>
        <taxon>Rhabditomorpha</taxon>
        <taxon>Rhabditoidea</taxon>
        <taxon>Rhabditidae</taxon>
        <taxon>Peloderinae</taxon>
        <taxon>Caenorhabditis</taxon>
    </lineage>
</organism>
<evidence type="ECO:0000256" key="5">
    <source>
        <dbReference type="ARBA" id="ARBA00022532"/>
    </source>
</evidence>
<dbReference type="PANTHER" id="PTHR22891">
    <property type="entry name" value="EUKARYOTIC TRANSLATION INITIATION FACTOR 2C"/>
    <property type="match status" value="1"/>
</dbReference>
<protein>
    <recommendedName>
        <fullName evidence="4">Malate dehydrogenase, mitochondrial</fullName>
        <ecNumber evidence="3">1.1.1.37</ecNumber>
    </recommendedName>
</protein>
<dbReference type="CDD" id="cd01337">
    <property type="entry name" value="MDH_glyoxysomal_mitochondrial"/>
    <property type="match status" value="1"/>
</dbReference>
<comment type="subunit">
    <text evidence="2">Homodimer.</text>
</comment>
<dbReference type="GO" id="GO:0006099">
    <property type="term" value="P:tricarboxylic acid cycle"/>
    <property type="evidence" value="ECO:0007669"/>
    <property type="project" value="UniProtKB-KW"/>
</dbReference>
<dbReference type="InterPro" id="IPR045246">
    <property type="entry name" value="Piwi_ago-like"/>
</dbReference>
<evidence type="ECO:0000256" key="6">
    <source>
        <dbReference type="ARBA" id="ARBA00023002"/>
    </source>
</evidence>
<dbReference type="InterPro" id="IPR032472">
    <property type="entry name" value="ArgoL2"/>
</dbReference>
<keyword evidence="7" id="KW-0520">NAD</keyword>
<dbReference type="SMART" id="SM00950">
    <property type="entry name" value="Piwi"/>
    <property type="match status" value="1"/>
</dbReference>
<evidence type="ECO:0000256" key="7">
    <source>
        <dbReference type="ARBA" id="ARBA00023027"/>
    </source>
</evidence>
<dbReference type="Proteomes" id="UP000494206">
    <property type="component" value="Unassembled WGS sequence"/>
</dbReference>
<dbReference type="FunFam" id="3.40.50.720:FF:000013">
    <property type="entry name" value="Malate dehydrogenase"/>
    <property type="match status" value="1"/>
</dbReference>
<keyword evidence="6" id="KW-0560">Oxidoreductase</keyword>
<dbReference type="GO" id="GO:0003723">
    <property type="term" value="F:RNA binding"/>
    <property type="evidence" value="ECO:0007669"/>
    <property type="project" value="InterPro"/>
</dbReference>
<dbReference type="InterPro" id="IPR001252">
    <property type="entry name" value="Malate_DH_AS"/>
</dbReference>
<evidence type="ECO:0000313" key="12">
    <source>
        <dbReference type="EMBL" id="CAB3401615.1"/>
    </source>
</evidence>
<evidence type="ECO:0000256" key="1">
    <source>
        <dbReference type="ARBA" id="ARBA00008824"/>
    </source>
</evidence>
<accession>A0A8S1EHJ9</accession>
<comment type="catalytic activity">
    <reaction evidence="8">
        <text>(S)-malate + NAD(+) = oxaloacetate + NADH + H(+)</text>
        <dbReference type="Rhea" id="RHEA:21432"/>
        <dbReference type="ChEBI" id="CHEBI:15378"/>
        <dbReference type="ChEBI" id="CHEBI:15589"/>
        <dbReference type="ChEBI" id="CHEBI:16452"/>
        <dbReference type="ChEBI" id="CHEBI:57540"/>
        <dbReference type="ChEBI" id="CHEBI:57945"/>
        <dbReference type="EC" id="1.1.1.37"/>
    </reaction>
</comment>
<dbReference type="InterPro" id="IPR022383">
    <property type="entry name" value="Lactate/malate_DH_C"/>
</dbReference>
<dbReference type="CDD" id="cd02846">
    <property type="entry name" value="PAZ_argonaute_like"/>
    <property type="match status" value="1"/>
</dbReference>
<sequence>MSRITETPSTPPTPTTTAAANYDENLTSSGISGSGSLSPPVSSRPSSGHVSPLGSNGSLSPPQFVDAAAVGTYSDSPRDLSPLLLSELACLNMREVVARPGVGKIGRPIPVKANFFAVDLKNPKMVVMQYHVEIHHPGCRKLDKDETRIIFWKVVADNPLIFRNKFALAYDGAHQLYTVTRLEFPDDNGSVRIECEASLPKDNRDRTRCAVSIQNVGPVLLEMQRTRTNNLDERVLTPIQILDIICRQSLTCPLLRNSSNFYTWKSSCYRIPSGGGQALDLEGGKEMWTGFFSSAHIASNYRPLLNVDVAHTAFYKARISVLQLMCDVLNEKSGKQGYGRSPPSRGGGPHVGGGMGGGGYQRGGRGGGRGGYGNFGNRGMHQPQRDEFGQYGPPIFTMDTLTKDTQLSSFEARVFGDAIRGMKIRATHRPNAIRVYKVNCLQLPADKLMFQGIDENGRPTICSVADYFSEKYGPLKYPKLPCLHVGPPNRNIFLPMEHCVIDSPQKYNKKMTEKQTSAIIKAAAVDATQREERIKALASQAAFDVDPFLKEFGVAVSSQMVETTARVIQPPPIMFGGNNRAVNQIVFPKDGSWSMDNQTLYMPATCRSYSMIALVDPRDQTTLQNFCQALTSKATQMGMTFPRWPDLVKYGRTKEDVCVLFTEIADEYRITNTVCDCVIVVLVSKNSDIYMTVKEQSDIVHGIMSQCVLMKNVMRPSPATCANIVLKLNMKLGGINSRIVADQITNKYLIDQPTMVVGIDVTHPTQAEMRMNMPSVAAIVANVDLLPQSYGANVKVQKKCRESVVYLLDAIRERIITFYRHTKQKPARIIVYRDGVSEGQFAEVLREEIQSIRTACLAISEDFRPPITYIVVQKRHHARMFCKNPGDMVGRAKNVPPGTTVDTGIVSPEGFDFYLCSHYGVQGTSRPARYHVLLDESKFTADEIQNITYGMCHTYGRCTRSVSIPTPVYYADLVATRARCHVKRKLGLVDSMDCDTNSLTSSLASMMHIGKPGKKKSQFHNENEMFMRMDVSSDQVLQDCVSVAGDFKSRIMALPTKAIPVAVNASLRLGAVRHSSSQPKVALLGAAGGIGQPLGLLLKQDPLVAKLALYDVVNTPGVAADLSHIDTNAKVTAHTGPKELYAAVEDADVIVIPAGVPRKPGMTRDDLFNTNAGIVRDLTVVIAKAAPKAFIAIITNPVNSTVPIASEVLKKAGVYDPKRVFGVTTLDVVRSQAFVAELKGLDATKTIVPVVGGHAGTTIIPLLSQTKPAVQFTEEEIAKLTPRIQDAGTEVVNAKAGAGSATLSMALAGAKFANALIRALKGDKNVQCAYVASDAVKGVEYFSTPLELGPNGVEKILGVGKVTPFEQKLIDASVAELNKNISKGVSFVKGN</sequence>
<dbReference type="NCBIfam" id="TIGR01772">
    <property type="entry name" value="MDH_euk_gproteo"/>
    <property type="match status" value="1"/>
</dbReference>
<dbReference type="SMART" id="SM01163">
    <property type="entry name" value="DUF1785"/>
    <property type="match status" value="1"/>
</dbReference>
<dbReference type="InterPro" id="IPR001236">
    <property type="entry name" value="Lactate/malate_DH_N"/>
</dbReference>
<evidence type="ECO:0000256" key="4">
    <source>
        <dbReference type="ARBA" id="ARBA00016075"/>
    </source>
</evidence>
<dbReference type="Gene3D" id="2.170.260.10">
    <property type="entry name" value="paz domain"/>
    <property type="match status" value="1"/>
</dbReference>
<feature type="domain" description="Piwi" evidence="11">
    <location>
        <begin position="677"/>
        <end position="983"/>
    </location>
</feature>
<dbReference type="Pfam" id="PF02866">
    <property type="entry name" value="Ldh_1_C"/>
    <property type="match status" value="1"/>
</dbReference>
<dbReference type="Pfam" id="PF16486">
    <property type="entry name" value="ArgoN"/>
    <property type="match status" value="1"/>
</dbReference>
<dbReference type="SUPFAM" id="SSF53098">
    <property type="entry name" value="Ribonuclease H-like"/>
    <property type="match status" value="1"/>
</dbReference>
<evidence type="ECO:0000256" key="9">
    <source>
        <dbReference type="SAM" id="MobiDB-lite"/>
    </source>
</evidence>
<dbReference type="EC" id="1.1.1.37" evidence="3"/>
<dbReference type="InterPro" id="IPR032474">
    <property type="entry name" value="Argonaute_N"/>
</dbReference>
<dbReference type="InterPro" id="IPR036291">
    <property type="entry name" value="NAD(P)-bd_dom_sf"/>
</dbReference>
<dbReference type="Pfam" id="PF16487">
    <property type="entry name" value="ArgoMid"/>
    <property type="match status" value="1"/>
</dbReference>
<dbReference type="FunFam" id="3.90.110.10:FF:000001">
    <property type="entry name" value="Malate dehydrogenase"/>
    <property type="match status" value="1"/>
</dbReference>
<dbReference type="Pfam" id="PF00056">
    <property type="entry name" value="Ldh_1_N"/>
    <property type="match status" value="1"/>
</dbReference>
<evidence type="ECO:0000259" key="11">
    <source>
        <dbReference type="PROSITE" id="PS50822"/>
    </source>
</evidence>
<feature type="compositionally biased region" description="Low complexity" evidence="9">
    <location>
        <begin position="28"/>
        <end position="58"/>
    </location>
</feature>
<evidence type="ECO:0000256" key="2">
    <source>
        <dbReference type="ARBA" id="ARBA00011738"/>
    </source>
</evidence>